<dbReference type="PANTHER" id="PTHR32552:SF83">
    <property type="entry name" value="BLR3904 PROTEIN"/>
    <property type="match status" value="1"/>
</dbReference>
<evidence type="ECO:0000256" key="8">
    <source>
        <dbReference type="ARBA" id="ARBA00023077"/>
    </source>
</evidence>
<dbReference type="FunFam" id="2.170.130.10:FF:000001">
    <property type="entry name" value="Catecholate siderophore TonB-dependent receptor"/>
    <property type="match status" value="1"/>
</dbReference>
<evidence type="ECO:0000259" key="14">
    <source>
        <dbReference type="Pfam" id="PF00593"/>
    </source>
</evidence>
<evidence type="ECO:0000256" key="4">
    <source>
        <dbReference type="ARBA" id="ARBA00022452"/>
    </source>
</evidence>
<keyword evidence="11 12" id="KW-0998">Cell outer membrane</keyword>
<dbReference type="PROSITE" id="PS52016">
    <property type="entry name" value="TONB_DEPENDENT_REC_3"/>
    <property type="match status" value="1"/>
</dbReference>
<dbReference type="PANTHER" id="PTHR32552">
    <property type="entry name" value="FERRICHROME IRON RECEPTOR-RELATED"/>
    <property type="match status" value="1"/>
</dbReference>
<dbReference type="HOGENOM" id="CLU_008287_9_1_5"/>
<dbReference type="EMBL" id="AGWX01000005">
    <property type="protein sequence ID" value="EKS34401.1"/>
    <property type="molecule type" value="Genomic_DNA"/>
</dbReference>
<dbReference type="GO" id="GO:0009279">
    <property type="term" value="C:cell outer membrane"/>
    <property type="evidence" value="ECO:0007669"/>
    <property type="project" value="UniProtKB-SubCell"/>
</dbReference>
<accession>K8NYY1</accession>
<dbReference type="InterPro" id="IPR037066">
    <property type="entry name" value="Plug_dom_sf"/>
</dbReference>
<keyword evidence="10 16" id="KW-0675">Receptor</keyword>
<keyword evidence="17" id="KW-1185">Reference proteome</keyword>
<evidence type="ECO:0000256" key="3">
    <source>
        <dbReference type="ARBA" id="ARBA00022448"/>
    </source>
</evidence>
<sequence length="795" mass="86449">MRRNRFNKIIKPGKNRKQDLAAAAPLNEAASSSSSPFIRASVRKPGPAMFGLASVMLATNAMAQEALPTIDVETTGNGGGGYQATQSQLSRIPTPLRDTPQTINVVPQQVMQEQRQTTMEDALRTVPGITFAAGEGGQQGDSPIIRGFAARGDLFRDGMRDPGWYTRDLFSGNAVEVYKGPSAFAFGRGATGGAINVASKLPTFAPVPYIEGTVTGTTGPGVRAEVDAAGTKGEVSGRIAALYQDVNTPTRDDVYTRRWGVAPSISANVDDKTKVTLSYIYQGEEGRPDYGFTFLPTPAYSAATGVLTNPGYYGNGQATPPMPTPRSTWFGVRDGALRDITQVETHIATIKVDREITDQVKLSNATRYIDNERFSRPTALRNFGFGANVVGTGVWGPPNFPFNADPNNMTIGRERRERQTNNTYLVNQTDLTAKFETWGVRHTLAAGMEFTNETRYQGRVDLCDPANAACRENVMSPYPIGSPTGGAIKTYLPINTSANNQAVFVSDQVKFNKYFEVLGSIRYDRFSTTYDDYNQALIANQHLARVDNLVSYRVGAVGHPTQNSSVYIAYGNAYNPSAELGTLTNASVASLAPEQTKTIEVGTKIDVTKELGVTGSIFRIEKTNLRIVDPVNTTVSVLDGIARVDGVELGVVGKLSDQWSLFAGYSYLQSKILDTRDLSILGRELPNTPHHNLTVWSTYAITPDWTVGGGTTYQSMAYASQTNVSYVPDYWKFDAMVAYKVTPNSTLQLNVYNITDKLYYSQYSGGNVVPASGRSASLTYRYRFEPPPAATPVVK</sequence>
<dbReference type="Gene3D" id="2.170.130.10">
    <property type="entry name" value="TonB-dependent receptor, plug domain"/>
    <property type="match status" value="1"/>
</dbReference>
<evidence type="ECO:0000256" key="7">
    <source>
        <dbReference type="ARBA" id="ARBA00023065"/>
    </source>
</evidence>
<keyword evidence="3 12" id="KW-0813">Transport</keyword>
<evidence type="ECO:0000256" key="11">
    <source>
        <dbReference type="ARBA" id="ARBA00023237"/>
    </source>
</evidence>
<evidence type="ECO:0000256" key="1">
    <source>
        <dbReference type="ARBA" id="ARBA00004571"/>
    </source>
</evidence>
<proteinExistence type="inferred from homology"/>
<evidence type="ECO:0000256" key="9">
    <source>
        <dbReference type="ARBA" id="ARBA00023136"/>
    </source>
</evidence>
<dbReference type="AlphaFoldDB" id="K8NYY1"/>
<dbReference type="RefSeq" id="WP_006023011.1">
    <property type="nucleotide sequence ID" value="NZ_KB375284.1"/>
</dbReference>
<evidence type="ECO:0000256" key="5">
    <source>
        <dbReference type="ARBA" id="ARBA00022692"/>
    </source>
</evidence>
<protein>
    <submittedName>
        <fullName evidence="16">TonB-dependent siderophore receptor</fullName>
    </submittedName>
</protein>
<evidence type="ECO:0000313" key="17">
    <source>
        <dbReference type="Proteomes" id="UP000001096"/>
    </source>
</evidence>
<evidence type="ECO:0000313" key="16">
    <source>
        <dbReference type="EMBL" id="EKS34401.1"/>
    </source>
</evidence>
<dbReference type="GO" id="GO:0015891">
    <property type="term" value="P:siderophore transport"/>
    <property type="evidence" value="ECO:0007669"/>
    <property type="project" value="InterPro"/>
</dbReference>
<dbReference type="InterPro" id="IPR010105">
    <property type="entry name" value="TonB_sidphr_rcpt"/>
</dbReference>
<name>K8NYY1_9BRAD</name>
<dbReference type="NCBIfam" id="TIGR01783">
    <property type="entry name" value="TonB-siderophor"/>
    <property type="match status" value="1"/>
</dbReference>
<evidence type="ECO:0000256" key="6">
    <source>
        <dbReference type="ARBA" id="ARBA00022729"/>
    </source>
</evidence>
<keyword evidence="5 12" id="KW-0812">Transmembrane</keyword>
<comment type="caution">
    <text evidence="16">The sequence shown here is derived from an EMBL/GenBank/DDBJ whole genome shotgun (WGS) entry which is preliminary data.</text>
</comment>
<dbReference type="Gene3D" id="2.40.170.20">
    <property type="entry name" value="TonB-dependent receptor, beta-barrel domain"/>
    <property type="match status" value="1"/>
</dbReference>
<evidence type="ECO:0000256" key="10">
    <source>
        <dbReference type="ARBA" id="ARBA00023170"/>
    </source>
</evidence>
<dbReference type="CDD" id="cd01347">
    <property type="entry name" value="ligand_gated_channel"/>
    <property type="match status" value="1"/>
</dbReference>
<evidence type="ECO:0000256" key="12">
    <source>
        <dbReference type="PROSITE-ProRule" id="PRU01360"/>
    </source>
</evidence>
<evidence type="ECO:0000256" key="13">
    <source>
        <dbReference type="RuleBase" id="RU003357"/>
    </source>
</evidence>
<keyword evidence="6" id="KW-0732">Signal</keyword>
<dbReference type="Proteomes" id="UP000001096">
    <property type="component" value="Unassembled WGS sequence"/>
</dbReference>
<keyword evidence="8 13" id="KW-0798">TonB box</keyword>
<keyword evidence="9 12" id="KW-0472">Membrane</keyword>
<gene>
    <name evidence="16" type="ORF">HMPREF9695_04311</name>
</gene>
<evidence type="ECO:0000256" key="2">
    <source>
        <dbReference type="ARBA" id="ARBA00009810"/>
    </source>
</evidence>
<dbReference type="InterPro" id="IPR036942">
    <property type="entry name" value="Beta-barrel_TonB_sf"/>
</dbReference>
<dbReference type="InterPro" id="IPR012910">
    <property type="entry name" value="Plug_dom"/>
</dbReference>
<dbReference type="eggNOG" id="COG4774">
    <property type="taxonomic scope" value="Bacteria"/>
</dbReference>
<dbReference type="PATRIC" id="fig|883078.3.peg.4450"/>
<feature type="domain" description="TonB-dependent receptor-like beta-barrel" evidence="14">
    <location>
        <begin position="282"/>
        <end position="754"/>
    </location>
</feature>
<dbReference type="Pfam" id="PF07715">
    <property type="entry name" value="Plug"/>
    <property type="match status" value="1"/>
</dbReference>
<comment type="subcellular location">
    <subcellularLocation>
        <location evidence="1 12">Cell outer membrane</location>
        <topology evidence="1 12">Multi-pass membrane protein</topology>
    </subcellularLocation>
</comment>
<dbReference type="GO" id="GO:0015344">
    <property type="term" value="F:siderophore uptake transmembrane transporter activity"/>
    <property type="evidence" value="ECO:0007669"/>
    <property type="project" value="TreeGrafter"/>
</dbReference>
<comment type="similarity">
    <text evidence="2 12 13">Belongs to the TonB-dependent receptor family.</text>
</comment>
<keyword evidence="7" id="KW-0406">Ion transport</keyword>
<dbReference type="InterPro" id="IPR000531">
    <property type="entry name" value="Beta-barrel_TonB"/>
</dbReference>
<keyword evidence="4 12" id="KW-1134">Transmembrane beta strand</keyword>
<dbReference type="SUPFAM" id="SSF56935">
    <property type="entry name" value="Porins"/>
    <property type="match status" value="1"/>
</dbReference>
<feature type="domain" description="TonB-dependent receptor plug" evidence="15">
    <location>
        <begin position="96"/>
        <end position="194"/>
    </location>
</feature>
<dbReference type="Pfam" id="PF00593">
    <property type="entry name" value="TonB_dep_Rec_b-barrel"/>
    <property type="match status" value="1"/>
</dbReference>
<reference evidence="16 17" key="1">
    <citation type="submission" date="2012-04" db="EMBL/GenBank/DDBJ databases">
        <title>The Genome Sequence of Afipia broomeae ATCC 49717.</title>
        <authorList>
            <consortium name="The Broad Institute Genome Sequencing Platform"/>
            <person name="Earl A."/>
            <person name="Ward D."/>
            <person name="Feldgarden M."/>
            <person name="Gevers D."/>
            <person name="Huys G."/>
            <person name="Walker B."/>
            <person name="Young S.K."/>
            <person name="Zeng Q."/>
            <person name="Gargeya S."/>
            <person name="Fitzgerald M."/>
            <person name="Haas B."/>
            <person name="Abouelleil A."/>
            <person name="Alvarado L."/>
            <person name="Arachchi H.M."/>
            <person name="Berlin A."/>
            <person name="Chapman S.B."/>
            <person name="Goldberg J."/>
            <person name="Griggs A."/>
            <person name="Gujja S."/>
            <person name="Hansen M."/>
            <person name="Howarth C."/>
            <person name="Imamovic A."/>
            <person name="Larimer J."/>
            <person name="McCowen C."/>
            <person name="Montmayeur A."/>
            <person name="Murphy C."/>
            <person name="Neiman D."/>
            <person name="Pearson M."/>
            <person name="Priest M."/>
            <person name="Roberts A."/>
            <person name="Saif S."/>
            <person name="Shea T."/>
            <person name="Sisk P."/>
            <person name="Sykes S."/>
            <person name="Wortman J."/>
            <person name="Nusbaum C."/>
            <person name="Birren B."/>
        </authorList>
    </citation>
    <scope>NUCLEOTIDE SEQUENCE [LARGE SCALE GENOMIC DNA]</scope>
    <source>
        <strain evidence="16 17">ATCC 49717</strain>
    </source>
</reference>
<dbReference type="GO" id="GO:0038023">
    <property type="term" value="F:signaling receptor activity"/>
    <property type="evidence" value="ECO:0007669"/>
    <property type="project" value="InterPro"/>
</dbReference>
<organism evidence="16 17">
    <name type="scientific">Afipia broomeae ATCC 49717</name>
    <dbReference type="NCBI Taxonomy" id="883078"/>
    <lineage>
        <taxon>Bacteria</taxon>
        <taxon>Pseudomonadati</taxon>
        <taxon>Pseudomonadota</taxon>
        <taxon>Alphaproteobacteria</taxon>
        <taxon>Hyphomicrobiales</taxon>
        <taxon>Nitrobacteraceae</taxon>
        <taxon>Afipia</taxon>
    </lineage>
</organism>
<dbReference type="InterPro" id="IPR039426">
    <property type="entry name" value="TonB-dep_rcpt-like"/>
</dbReference>
<evidence type="ECO:0000259" key="15">
    <source>
        <dbReference type="Pfam" id="PF07715"/>
    </source>
</evidence>